<keyword evidence="2" id="KW-1185">Reference proteome</keyword>
<evidence type="ECO:0000313" key="1">
    <source>
        <dbReference type="EMBL" id="CAL1686691.1"/>
    </source>
</evidence>
<protein>
    <submittedName>
        <fullName evidence="1">Uncharacterized protein</fullName>
    </submittedName>
</protein>
<proteinExistence type="predicted"/>
<dbReference type="EMBL" id="OZ034830">
    <property type="protein sequence ID" value="CAL1686691.1"/>
    <property type="molecule type" value="Genomic_DNA"/>
</dbReference>
<accession>A0AAV2P1I8</accession>
<gene>
    <name evidence="1" type="ORF">LPLAT_LOCUS12035</name>
</gene>
<dbReference type="AlphaFoldDB" id="A0AAV2P1I8"/>
<dbReference type="Proteomes" id="UP001497644">
    <property type="component" value="Chromosome 7"/>
</dbReference>
<reference evidence="1" key="1">
    <citation type="submission" date="2024-04" db="EMBL/GenBank/DDBJ databases">
        <authorList>
            <consortium name="Molecular Ecology Group"/>
        </authorList>
    </citation>
    <scope>NUCLEOTIDE SEQUENCE</scope>
</reference>
<organism evidence="1 2">
    <name type="scientific">Lasius platythorax</name>
    <dbReference type="NCBI Taxonomy" id="488582"/>
    <lineage>
        <taxon>Eukaryota</taxon>
        <taxon>Metazoa</taxon>
        <taxon>Ecdysozoa</taxon>
        <taxon>Arthropoda</taxon>
        <taxon>Hexapoda</taxon>
        <taxon>Insecta</taxon>
        <taxon>Pterygota</taxon>
        <taxon>Neoptera</taxon>
        <taxon>Endopterygota</taxon>
        <taxon>Hymenoptera</taxon>
        <taxon>Apocrita</taxon>
        <taxon>Aculeata</taxon>
        <taxon>Formicoidea</taxon>
        <taxon>Formicidae</taxon>
        <taxon>Formicinae</taxon>
        <taxon>Lasius</taxon>
        <taxon>Lasius</taxon>
    </lineage>
</organism>
<name>A0AAV2P1I8_9HYME</name>
<evidence type="ECO:0000313" key="2">
    <source>
        <dbReference type="Proteomes" id="UP001497644"/>
    </source>
</evidence>
<sequence>MVRHIADIKPVRALHADPENSPCAAYTCHLPAECPTIRHDEGTNVICPIVLIERENATPGVREPNRYVERG</sequence>